<proteinExistence type="predicted"/>
<keyword evidence="3" id="KW-1185">Reference proteome</keyword>
<sequence>IIAALEQCNLEMYIHGRSLASITPSMSHKILLMATRYCGPEKERHQKNLQSIQQFEVEVTLDPDTAHPALILSADGKRVHDGDVRQNLPNNPEGFHKCVNVLGKQGFTRGKFYFQVQVKGKTAWALGVARESVKRKGNVSTNPKTGYWTIMLTDEDEYQANEDDQVCLSLKSQPEKVGVFVDYEEGLVSFYNSDTAEHLYSFTGFCFTENLLPYFSPCTNDSGKNSAPLIICPVNRTEVTNMLI</sequence>
<reference evidence="2" key="1">
    <citation type="submission" date="2025-08" db="UniProtKB">
        <authorList>
            <consortium name="Ensembl"/>
        </authorList>
    </citation>
    <scope>IDENTIFICATION</scope>
</reference>
<dbReference type="InterPro" id="IPR013320">
    <property type="entry name" value="ConA-like_dom_sf"/>
</dbReference>
<dbReference type="STRING" id="61819.ENSACIP00000018564"/>
<dbReference type="InterPro" id="IPR001870">
    <property type="entry name" value="B30.2/SPRY"/>
</dbReference>
<evidence type="ECO:0000313" key="2">
    <source>
        <dbReference type="Ensembl" id="ENSACIP00000018564.1"/>
    </source>
</evidence>
<dbReference type="AlphaFoldDB" id="A0A3Q0S116"/>
<dbReference type="SMART" id="SM00589">
    <property type="entry name" value="PRY"/>
    <property type="match status" value="1"/>
</dbReference>
<dbReference type="Pfam" id="PF00622">
    <property type="entry name" value="SPRY"/>
    <property type="match status" value="1"/>
</dbReference>
<dbReference type="CDD" id="cd13733">
    <property type="entry name" value="SPRY_PRY_C-I_1"/>
    <property type="match status" value="1"/>
</dbReference>
<dbReference type="InterPro" id="IPR050143">
    <property type="entry name" value="TRIM/RBCC"/>
</dbReference>
<accession>A0A3Q0S116</accession>
<dbReference type="InterPro" id="IPR006574">
    <property type="entry name" value="PRY"/>
</dbReference>
<dbReference type="Pfam" id="PF13765">
    <property type="entry name" value="PRY"/>
    <property type="match status" value="1"/>
</dbReference>
<dbReference type="Proteomes" id="UP000261340">
    <property type="component" value="Unplaced"/>
</dbReference>
<dbReference type="OMA" id="PLTICAM"/>
<dbReference type="PANTHER" id="PTHR24103">
    <property type="entry name" value="E3 UBIQUITIN-PROTEIN LIGASE TRIM"/>
    <property type="match status" value="1"/>
</dbReference>
<dbReference type="FunFam" id="2.60.120.920:FF:000004">
    <property type="entry name" value="Butyrophilin subfamily 1 member A1"/>
    <property type="match status" value="1"/>
</dbReference>
<dbReference type="PROSITE" id="PS50188">
    <property type="entry name" value="B302_SPRY"/>
    <property type="match status" value="1"/>
</dbReference>
<dbReference type="SUPFAM" id="SSF49899">
    <property type="entry name" value="Concanavalin A-like lectins/glucanases"/>
    <property type="match status" value="1"/>
</dbReference>
<feature type="domain" description="B30.2/SPRY" evidence="1">
    <location>
        <begin position="39"/>
        <end position="234"/>
    </location>
</feature>
<dbReference type="SMART" id="SM00449">
    <property type="entry name" value="SPRY"/>
    <property type="match status" value="1"/>
</dbReference>
<dbReference type="InterPro" id="IPR003879">
    <property type="entry name" value="Butyrophylin_SPRY"/>
</dbReference>
<dbReference type="GeneTree" id="ENSGT01040000240400"/>
<dbReference type="InterPro" id="IPR003877">
    <property type="entry name" value="SPRY_dom"/>
</dbReference>
<reference evidence="2" key="2">
    <citation type="submission" date="2025-09" db="UniProtKB">
        <authorList>
            <consortium name="Ensembl"/>
        </authorList>
    </citation>
    <scope>IDENTIFICATION</scope>
</reference>
<dbReference type="Gene3D" id="2.60.120.920">
    <property type="match status" value="1"/>
</dbReference>
<name>A0A3Q0S116_AMPCI</name>
<dbReference type="PRINTS" id="PR01407">
    <property type="entry name" value="BUTYPHLNCDUF"/>
</dbReference>
<organism evidence="2 3">
    <name type="scientific">Amphilophus citrinellus</name>
    <name type="common">Midas cichlid</name>
    <name type="synonym">Cichlasoma citrinellum</name>
    <dbReference type="NCBI Taxonomy" id="61819"/>
    <lineage>
        <taxon>Eukaryota</taxon>
        <taxon>Metazoa</taxon>
        <taxon>Chordata</taxon>
        <taxon>Craniata</taxon>
        <taxon>Vertebrata</taxon>
        <taxon>Euteleostomi</taxon>
        <taxon>Actinopterygii</taxon>
        <taxon>Neopterygii</taxon>
        <taxon>Teleostei</taxon>
        <taxon>Neoteleostei</taxon>
        <taxon>Acanthomorphata</taxon>
        <taxon>Ovalentaria</taxon>
        <taxon>Cichlomorphae</taxon>
        <taxon>Cichliformes</taxon>
        <taxon>Cichlidae</taxon>
        <taxon>New World cichlids</taxon>
        <taxon>Cichlasomatinae</taxon>
        <taxon>Heroini</taxon>
        <taxon>Amphilophus</taxon>
    </lineage>
</organism>
<protein>
    <recommendedName>
        <fullName evidence="1">B30.2/SPRY domain-containing protein</fullName>
    </recommendedName>
</protein>
<evidence type="ECO:0000313" key="3">
    <source>
        <dbReference type="Proteomes" id="UP000261340"/>
    </source>
</evidence>
<evidence type="ECO:0000259" key="1">
    <source>
        <dbReference type="PROSITE" id="PS50188"/>
    </source>
</evidence>
<dbReference type="InterPro" id="IPR043136">
    <property type="entry name" value="B30.2/SPRY_sf"/>
</dbReference>
<dbReference type="Ensembl" id="ENSACIT00000019063.1">
    <property type="protein sequence ID" value="ENSACIP00000018564.1"/>
    <property type="gene ID" value="ENSACIG00000014485.1"/>
</dbReference>